<proteinExistence type="evidence at transcript level"/>
<sequence>LDKLTQCILQGTLPCKRHHLQSLLESAQHGGCKRRKTHVQAVQVLRLLTVHIREKKAMDALYPQESSEDAPTPCGPPCIIFHGKSLEDAEHLFLHAESTKLFRVIDVTEDLATVMAAYWIFNMQYAKGYVNTASLIERLFFNLNVTRLRPPAITFLNKLGRFLA</sequence>
<protein>
    <submittedName>
        <fullName evidence="1">Uncharacterized protein</fullName>
    </submittedName>
</protein>
<organism evidence="1">
    <name type="scientific">Ixodes ricinus</name>
    <name type="common">Common tick</name>
    <name type="synonym">Acarus ricinus</name>
    <dbReference type="NCBI Taxonomy" id="34613"/>
    <lineage>
        <taxon>Eukaryota</taxon>
        <taxon>Metazoa</taxon>
        <taxon>Ecdysozoa</taxon>
        <taxon>Arthropoda</taxon>
        <taxon>Chelicerata</taxon>
        <taxon>Arachnida</taxon>
        <taxon>Acari</taxon>
        <taxon>Parasitiformes</taxon>
        <taxon>Ixodida</taxon>
        <taxon>Ixodoidea</taxon>
        <taxon>Ixodidae</taxon>
        <taxon>Ixodinae</taxon>
        <taxon>Ixodes</taxon>
    </lineage>
</organism>
<accession>A0A131XN97</accession>
<name>A0A131XN97_IXORI</name>
<dbReference type="EMBL" id="GEFM01007133">
    <property type="protein sequence ID" value="JAP68663.1"/>
    <property type="molecule type" value="mRNA"/>
</dbReference>
<feature type="non-terminal residue" evidence="1">
    <location>
        <position position="1"/>
    </location>
</feature>
<reference evidence="1" key="1">
    <citation type="submission" date="2016-02" db="EMBL/GenBank/DDBJ databases">
        <title>RNAseq analyses of the midgut from blood- or serum-fed Ixodes ricinus ticks.</title>
        <authorList>
            <person name="Perner J."/>
            <person name="Provaznik J."/>
            <person name="Schrenkova J."/>
            <person name="Urbanova V."/>
            <person name="Ribeiro J.M."/>
            <person name="Kopacek P."/>
        </authorList>
    </citation>
    <scope>NUCLEOTIDE SEQUENCE</scope>
    <source>
        <tissue evidence="1">Gut</tissue>
    </source>
</reference>
<evidence type="ECO:0000313" key="1">
    <source>
        <dbReference type="EMBL" id="JAP68663.1"/>
    </source>
</evidence>
<dbReference type="AlphaFoldDB" id="A0A131XN97"/>